<dbReference type="RefSeq" id="WP_207229985.1">
    <property type="nucleotide sequence ID" value="NZ_SHKY01000001.1"/>
</dbReference>
<dbReference type="InterPro" id="IPR036962">
    <property type="entry name" value="Glyco_hydro_3_N_sf"/>
</dbReference>
<dbReference type="AlphaFoldDB" id="A0A4Q7ZSX4"/>
<evidence type="ECO:0000256" key="5">
    <source>
        <dbReference type="ARBA" id="ARBA00023295"/>
    </source>
</evidence>
<name>A0A4Q7ZSX4_9ACTN</name>
<dbReference type="PROSITE" id="PS00775">
    <property type="entry name" value="GLYCOSYL_HYDROL_F3"/>
    <property type="match status" value="1"/>
</dbReference>
<dbReference type="Proteomes" id="UP000292564">
    <property type="component" value="Unassembled WGS sequence"/>
</dbReference>
<evidence type="ECO:0000259" key="9">
    <source>
        <dbReference type="Pfam" id="PF01915"/>
    </source>
</evidence>
<feature type="signal peptide" evidence="7">
    <location>
        <begin position="1"/>
        <end position="21"/>
    </location>
</feature>
<keyword evidence="11" id="KW-1185">Reference proteome</keyword>
<dbReference type="InterPro" id="IPR002772">
    <property type="entry name" value="Glyco_hydro_3_C"/>
</dbReference>
<evidence type="ECO:0000256" key="1">
    <source>
        <dbReference type="ARBA" id="ARBA00001231"/>
    </source>
</evidence>
<dbReference type="InterPro" id="IPR017853">
    <property type="entry name" value="GH"/>
</dbReference>
<evidence type="ECO:0000256" key="4">
    <source>
        <dbReference type="ARBA" id="ARBA00022801"/>
    </source>
</evidence>
<feature type="domain" description="Glycoside hydrolase family 3 N-terminal" evidence="8">
    <location>
        <begin position="42"/>
        <end position="381"/>
    </location>
</feature>
<dbReference type="FunFam" id="3.20.20.300:FF:000014">
    <property type="entry name" value="Beta-hexosaminidase, lipoprotein"/>
    <property type="match status" value="1"/>
</dbReference>
<dbReference type="InterPro" id="IPR019800">
    <property type="entry name" value="Glyco_hydro_3_AS"/>
</dbReference>
<organism evidence="10 11">
    <name type="scientific">Krasilnikovia cinnamomea</name>
    <dbReference type="NCBI Taxonomy" id="349313"/>
    <lineage>
        <taxon>Bacteria</taxon>
        <taxon>Bacillati</taxon>
        <taxon>Actinomycetota</taxon>
        <taxon>Actinomycetes</taxon>
        <taxon>Micromonosporales</taxon>
        <taxon>Micromonosporaceae</taxon>
        <taxon>Krasilnikovia</taxon>
    </lineage>
</organism>
<keyword evidence="5 6" id="KW-0326">Glycosidase</keyword>
<sequence length="594" mass="61809">MRNRLLTLIMSLALVTATGVAATASDVGARDPVGRFLARMSLPEKVGQLFVTQVYGADATAPSTADAAANRQAYGVDTPAEVVARYHLGGVIYFAWSHNLDAPRQIATLSNGLQHAATTSGSRMPLLISTDQEHGVVTRLPAPATQFPGSMALGAARSPAHAFTAAAITGRELRAVGIVQPWAPVADVNVNPANPVIGVRSFGGDPRLAAGLTAAQVTGFQQGADASAAAKHFPGHGDTATDSHTGLPVIEHTREQWQRLDAPPFRAAIAAGVDTIMSAHIVVPALDPSGDPATLSPRILTGLLRQELGFPGVVVTDSLSMAGVREKYGDDRVPVLALKAGADLLLMPPDLDLAYRSVLDAVRSGELTEARIDTSVRRVLALKQRRGLLADPTVDVGAAERVVGRTAHLRIAQAVTDRTVTAVRNDAGLLPLAPVPRSVLVAGWNSATARNVPVLAERLAARGTRSTALPTGLPSDAAIAEATAAARAHDLTVVLTRRADPAGDPGGRQRRLVAALLGTGRPVIVVAVGEPYDIAYLPGVGTYLATYGTAPVSMEALARVLLGERPPSGRLPVTIPPADDPEGVLYPYGHGLSW</sequence>
<evidence type="ECO:0000259" key="8">
    <source>
        <dbReference type="Pfam" id="PF00933"/>
    </source>
</evidence>
<keyword evidence="7" id="KW-0732">Signal</keyword>
<dbReference type="EMBL" id="SHKY01000001">
    <property type="protein sequence ID" value="RZU53743.1"/>
    <property type="molecule type" value="Genomic_DNA"/>
</dbReference>
<dbReference type="SUPFAM" id="SSF51445">
    <property type="entry name" value="(Trans)glycosidases"/>
    <property type="match status" value="1"/>
</dbReference>
<protein>
    <recommendedName>
        <fullName evidence="3">beta-N-acetylhexosaminidase</fullName>
        <ecNumber evidence="3">3.2.1.52</ecNumber>
    </recommendedName>
</protein>
<dbReference type="Pfam" id="PF01915">
    <property type="entry name" value="Glyco_hydro_3_C"/>
    <property type="match status" value="1"/>
</dbReference>
<dbReference type="InterPro" id="IPR001764">
    <property type="entry name" value="Glyco_hydro_3_N"/>
</dbReference>
<comment type="caution">
    <text evidence="10">The sequence shown here is derived from an EMBL/GenBank/DDBJ whole genome shotgun (WGS) entry which is preliminary data.</text>
</comment>
<reference evidence="10 11" key="1">
    <citation type="submission" date="2019-02" db="EMBL/GenBank/DDBJ databases">
        <title>Sequencing the genomes of 1000 actinobacteria strains.</title>
        <authorList>
            <person name="Klenk H.-P."/>
        </authorList>
    </citation>
    <scope>NUCLEOTIDE SEQUENCE [LARGE SCALE GENOMIC DNA]</scope>
    <source>
        <strain evidence="10 11">DSM 45162</strain>
    </source>
</reference>
<dbReference type="Pfam" id="PF00933">
    <property type="entry name" value="Glyco_hydro_3"/>
    <property type="match status" value="1"/>
</dbReference>
<dbReference type="PANTHER" id="PTHR30480">
    <property type="entry name" value="BETA-HEXOSAMINIDASE-RELATED"/>
    <property type="match status" value="1"/>
</dbReference>
<dbReference type="GO" id="GO:0009254">
    <property type="term" value="P:peptidoglycan turnover"/>
    <property type="evidence" value="ECO:0007669"/>
    <property type="project" value="TreeGrafter"/>
</dbReference>
<dbReference type="GO" id="GO:0004563">
    <property type="term" value="F:beta-N-acetylhexosaminidase activity"/>
    <property type="evidence" value="ECO:0007669"/>
    <property type="project" value="UniProtKB-EC"/>
</dbReference>
<evidence type="ECO:0000256" key="6">
    <source>
        <dbReference type="RuleBase" id="RU361161"/>
    </source>
</evidence>
<keyword evidence="4 6" id="KW-0378">Hydrolase</keyword>
<evidence type="ECO:0000313" key="11">
    <source>
        <dbReference type="Proteomes" id="UP000292564"/>
    </source>
</evidence>
<comment type="similarity">
    <text evidence="2 6">Belongs to the glycosyl hydrolase 3 family.</text>
</comment>
<evidence type="ECO:0000256" key="3">
    <source>
        <dbReference type="ARBA" id="ARBA00012663"/>
    </source>
</evidence>
<comment type="catalytic activity">
    <reaction evidence="1">
        <text>Hydrolysis of terminal non-reducing N-acetyl-D-hexosamine residues in N-acetyl-beta-D-hexosaminides.</text>
        <dbReference type="EC" id="3.2.1.52"/>
    </reaction>
</comment>
<accession>A0A4Q7ZSX4</accession>
<gene>
    <name evidence="10" type="ORF">EV385_5677</name>
</gene>
<dbReference type="EC" id="3.2.1.52" evidence="3"/>
<evidence type="ECO:0000313" key="10">
    <source>
        <dbReference type="EMBL" id="RZU53743.1"/>
    </source>
</evidence>
<dbReference type="PANTHER" id="PTHR30480:SF13">
    <property type="entry name" value="BETA-HEXOSAMINIDASE"/>
    <property type="match status" value="1"/>
</dbReference>
<evidence type="ECO:0000256" key="7">
    <source>
        <dbReference type="SAM" id="SignalP"/>
    </source>
</evidence>
<dbReference type="InterPro" id="IPR050226">
    <property type="entry name" value="NagZ_Beta-hexosaminidase"/>
</dbReference>
<feature type="domain" description="Glycoside hydrolase family 3 C-terminal" evidence="9">
    <location>
        <begin position="424"/>
        <end position="593"/>
    </location>
</feature>
<proteinExistence type="inferred from homology"/>
<dbReference type="GO" id="GO:0005975">
    <property type="term" value="P:carbohydrate metabolic process"/>
    <property type="evidence" value="ECO:0007669"/>
    <property type="project" value="InterPro"/>
</dbReference>
<dbReference type="Gene3D" id="3.20.20.300">
    <property type="entry name" value="Glycoside hydrolase, family 3, N-terminal domain"/>
    <property type="match status" value="1"/>
</dbReference>
<feature type="chain" id="PRO_5039487657" description="beta-N-acetylhexosaminidase" evidence="7">
    <location>
        <begin position="22"/>
        <end position="594"/>
    </location>
</feature>
<dbReference type="Gene3D" id="3.40.50.1700">
    <property type="entry name" value="Glycoside hydrolase family 3 C-terminal domain"/>
    <property type="match status" value="1"/>
</dbReference>
<dbReference type="SUPFAM" id="SSF52279">
    <property type="entry name" value="Beta-D-glucan exohydrolase, C-terminal domain"/>
    <property type="match status" value="1"/>
</dbReference>
<evidence type="ECO:0000256" key="2">
    <source>
        <dbReference type="ARBA" id="ARBA00005336"/>
    </source>
</evidence>
<dbReference type="InterPro" id="IPR036881">
    <property type="entry name" value="Glyco_hydro_3_C_sf"/>
</dbReference>